<dbReference type="InterPro" id="IPR036390">
    <property type="entry name" value="WH_DNA-bd_sf"/>
</dbReference>
<dbReference type="CDD" id="cd07377">
    <property type="entry name" value="WHTH_GntR"/>
    <property type="match status" value="1"/>
</dbReference>
<dbReference type="InterPro" id="IPR011711">
    <property type="entry name" value="GntR_C"/>
</dbReference>
<organism evidence="5 6">
    <name type="scientific">Thermomonospora echinospora</name>
    <dbReference type="NCBI Taxonomy" id="1992"/>
    <lineage>
        <taxon>Bacteria</taxon>
        <taxon>Bacillati</taxon>
        <taxon>Actinomycetota</taxon>
        <taxon>Actinomycetes</taxon>
        <taxon>Streptosporangiales</taxon>
        <taxon>Thermomonosporaceae</taxon>
        <taxon>Thermomonospora</taxon>
    </lineage>
</organism>
<evidence type="ECO:0000313" key="6">
    <source>
        <dbReference type="Proteomes" id="UP000236723"/>
    </source>
</evidence>
<dbReference type="InterPro" id="IPR000524">
    <property type="entry name" value="Tscrpt_reg_HTH_GntR"/>
</dbReference>
<accession>A0A1H6E522</accession>
<dbReference type="SMART" id="SM00895">
    <property type="entry name" value="FCD"/>
    <property type="match status" value="1"/>
</dbReference>
<dbReference type="EMBL" id="FNVO01000035">
    <property type="protein sequence ID" value="SEG92790.1"/>
    <property type="molecule type" value="Genomic_DNA"/>
</dbReference>
<dbReference type="Pfam" id="PF07729">
    <property type="entry name" value="FCD"/>
    <property type="match status" value="1"/>
</dbReference>
<reference evidence="6" key="1">
    <citation type="submission" date="2016-10" db="EMBL/GenBank/DDBJ databases">
        <authorList>
            <person name="Varghese N."/>
            <person name="Submissions S."/>
        </authorList>
    </citation>
    <scope>NUCLEOTIDE SEQUENCE [LARGE SCALE GENOMIC DNA]</scope>
    <source>
        <strain evidence="6">DSM 43163</strain>
    </source>
</reference>
<dbReference type="SUPFAM" id="SSF46785">
    <property type="entry name" value="Winged helix' DNA-binding domain"/>
    <property type="match status" value="1"/>
</dbReference>
<dbReference type="SUPFAM" id="SSF48008">
    <property type="entry name" value="GntR ligand-binding domain-like"/>
    <property type="match status" value="1"/>
</dbReference>
<dbReference type="Pfam" id="PF00392">
    <property type="entry name" value="GntR"/>
    <property type="match status" value="1"/>
</dbReference>
<dbReference type="RefSeq" id="WP_103944511.1">
    <property type="nucleotide sequence ID" value="NZ_FNVO01000035.1"/>
</dbReference>
<protein>
    <submittedName>
        <fullName evidence="5">DNA-binding transcriptional regulator, GntR family</fullName>
    </submittedName>
</protein>
<dbReference type="PANTHER" id="PTHR43537">
    <property type="entry name" value="TRANSCRIPTIONAL REGULATOR, GNTR FAMILY"/>
    <property type="match status" value="1"/>
</dbReference>
<keyword evidence="2 5" id="KW-0238">DNA-binding</keyword>
<evidence type="ECO:0000313" key="5">
    <source>
        <dbReference type="EMBL" id="SEG92790.1"/>
    </source>
</evidence>
<dbReference type="Gene3D" id="1.20.120.530">
    <property type="entry name" value="GntR ligand-binding domain-like"/>
    <property type="match status" value="1"/>
</dbReference>
<dbReference type="Gene3D" id="1.10.10.10">
    <property type="entry name" value="Winged helix-like DNA-binding domain superfamily/Winged helix DNA-binding domain"/>
    <property type="match status" value="1"/>
</dbReference>
<dbReference type="OrthoDB" id="3186208at2"/>
<gene>
    <name evidence="5" type="ORF">SAMN04489712_13531</name>
</gene>
<dbReference type="GO" id="GO:0003677">
    <property type="term" value="F:DNA binding"/>
    <property type="evidence" value="ECO:0007669"/>
    <property type="project" value="UniProtKB-KW"/>
</dbReference>
<evidence type="ECO:0000256" key="1">
    <source>
        <dbReference type="ARBA" id="ARBA00023015"/>
    </source>
</evidence>
<name>A0A1H6E522_9ACTN</name>
<dbReference type="InterPro" id="IPR008920">
    <property type="entry name" value="TF_FadR/GntR_C"/>
</dbReference>
<dbReference type="AlphaFoldDB" id="A0A1H6E522"/>
<dbReference type="InterPro" id="IPR036388">
    <property type="entry name" value="WH-like_DNA-bd_sf"/>
</dbReference>
<dbReference type="SMART" id="SM00345">
    <property type="entry name" value="HTH_GNTR"/>
    <property type="match status" value="1"/>
</dbReference>
<evidence type="ECO:0000256" key="2">
    <source>
        <dbReference type="ARBA" id="ARBA00023125"/>
    </source>
</evidence>
<dbReference type="PANTHER" id="PTHR43537:SF49">
    <property type="entry name" value="TRANSCRIPTIONAL REGULATORY PROTEIN"/>
    <property type="match status" value="1"/>
</dbReference>
<keyword evidence="3" id="KW-0804">Transcription</keyword>
<dbReference type="Proteomes" id="UP000236723">
    <property type="component" value="Unassembled WGS sequence"/>
</dbReference>
<feature type="domain" description="HTH gntR-type" evidence="4">
    <location>
        <begin position="11"/>
        <end position="78"/>
    </location>
</feature>
<dbReference type="GO" id="GO:0003700">
    <property type="term" value="F:DNA-binding transcription factor activity"/>
    <property type="evidence" value="ECO:0007669"/>
    <property type="project" value="InterPro"/>
</dbReference>
<dbReference type="PROSITE" id="PS50949">
    <property type="entry name" value="HTH_GNTR"/>
    <property type="match status" value="1"/>
</dbReference>
<evidence type="ECO:0000256" key="3">
    <source>
        <dbReference type="ARBA" id="ARBA00023163"/>
    </source>
</evidence>
<keyword evidence="6" id="KW-1185">Reference proteome</keyword>
<evidence type="ECO:0000259" key="4">
    <source>
        <dbReference type="PROSITE" id="PS50949"/>
    </source>
</evidence>
<proteinExistence type="predicted"/>
<keyword evidence="1" id="KW-0805">Transcription regulation</keyword>
<sequence length="239" mass="26292">MQDQLSGLDSTSLAERAYRRLRDLIVEGALAPGERVTERGLAERLSVSPTPVREAIKRLEADGLLERKSPRTVCVAASVSGTPQQLAEVEVALRGLVARLAAVHATDADIAHLTRLLDAAEDQTRLYAARVAEGLPIDGHAENLYASVQQFNAAVLASTHNPVLIRLFEQTRALSSVERRKRSVDRLRKDPTFGRSRWESHRSTLDAIRAHDPERAERIAIERAQSAMRDLAGNLPGDD</sequence>